<keyword evidence="4 12" id="KW-0862">Zinc</keyword>
<dbReference type="CDD" id="cd06954">
    <property type="entry name" value="NR_LBD_LXR"/>
    <property type="match status" value="1"/>
</dbReference>
<dbReference type="PRINTS" id="PR02034">
    <property type="entry name" value="LIVERXRECPTR"/>
</dbReference>
<evidence type="ECO:0000256" key="7">
    <source>
        <dbReference type="ARBA" id="ARBA00023125"/>
    </source>
</evidence>
<dbReference type="Gene3D" id="3.30.50.10">
    <property type="entry name" value="Erythroid Transcription Factor GATA-1, subunit A"/>
    <property type="match status" value="1"/>
</dbReference>
<keyword evidence="7 12" id="KW-0238">DNA-binding</keyword>
<dbReference type="PRINTS" id="PR00398">
    <property type="entry name" value="STRDHORMONER"/>
</dbReference>
<evidence type="ECO:0000256" key="3">
    <source>
        <dbReference type="ARBA" id="ARBA00022771"/>
    </source>
</evidence>
<evidence type="ECO:0000313" key="16">
    <source>
        <dbReference type="EMBL" id="CAB3264433.1"/>
    </source>
</evidence>
<dbReference type="Pfam" id="PF00104">
    <property type="entry name" value="Hormone_recep"/>
    <property type="match status" value="1"/>
</dbReference>
<evidence type="ECO:0000256" key="9">
    <source>
        <dbReference type="ARBA" id="ARBA00023163"/>
    </source>
</evidence>
<dbReference type="PROSITE" id="PS51843">
    <property type="entry name" value="NR_LBD"/>
    <property type="match status" value="1"/>
</dbReference>
<reference evidence="16" key="1">
    <citation type="submission" date="2020-04" db="EMBL/GenBank/DDBJ databases">
        <authorList>
            <person name="Neveu A P."/>
        </authorList>
    </citation>
    <scope>NUCLEOTIDE SEQUENCE</scope>
    <source>
        <tissue evidence="16">Whole embryo</tissue>
    </source>
</reference>
<protein>
    <submittedName>
        <fullName evidence="16">Oxysterols receptor LXR-beta</fullName>
    </submittedName>
</protein>
<dbReference type="AlphaFoldDB" id="A0A6F9DN76"/>
<keyword evidence="11 12" id="KW-0539">Nucleus</keyword>
<dbReference type="PROSITE" id="PS51030">
    <property type="entry name" value="NUCLEAR_REC_DBD_2"/>
    <property type="match status" value="1"/>
</dbReference>
<feature type="region of interest" description="Disordered" evidence="13">
    <location>
        <begin position="221"/>
        <end position="241"/>
    </location>
</feature>
<keyword evidence="9 12" id="KW-0804">Transcription</keyword>
<feature type="region of interest" description="Disordered" evidence="13">
    <location>
        <begin position="354"/>
        <end position="429"/>
    </location>
</feature>
<dbReference type="GO" id="GO:0000122">
    <property type="term" value="P:negative regulation of transcription by RNA polymerase II"/>
    <property type="evidence" value="ECO:0007669"/>
    <property type="project" value="TreeGrafter"/>
</dbReference>
<evidence type="ECO:0000256" key="12">
    <source>
        <dbReference type="RuleBase" id="RU004334"/>
    </source>
</evidence>
<dbReference type="GO" id="GO:0004879">
    <property type="term" value="F:nuclear receptor activity"/>
    <property type="evidence" value="ECO:0007669"/>
    <property type="project" value="InterPro"/>
</dbReference>
<feature type="compositionally biased region" description="Polar residues" evidence="13">
    <location>
        <begin position="379"/>
        <end position="419"/>
    </location>
</feature>
<dbReference type="EMBL" id="LR788571">
    <property type="protein sequence ID" value="CAB3264433.1"/>
    <property type="molecule type" value="mRNA"/>
</dbReference>
<keyword evidence="10 12" id="KW-0675">Receptor</keyword>
<dbReference type="GO" id="GO:0006629">
    <property type="term" value="P:lipid metabolic process"/>
    <property type="evidence" value="ECO:0007669"/>
    <property type="project" value="InterPro"/>
</dbReference>
<keyword evidence="8" id="KW-0010">Activator</keyword>
<dbReference type="InterPro" id="IPR013088">
    <property type="entry name" value="Znf_NHR/GATA"/>
</dbReference>
<proteinExistence type="evidence at transcript level"/>
<gene>
    <name evidence="16" type="primary">Nr1h2</name>
</gene>
<dbReference type="SMART" id="SM00430">
    <property type="entry name" value="HOLI"/>
    <property type="match status" value="1"/>
</dbReference>
<feature type="compositionally biased region" description="Low complexity" evidence="13">
    <location>
        <begin position="11"/>
        <end position="22"/>
    </location>
</feature>
<evidence type="ECO:0000259" key="15">
    <source>
        <dbReference type="PROSITE" id="PS51843"/>
    </source>
</evidence>
<comment type="similarity">
    <text evidence="1 12">Belongs to the nuclear hormone receptor family.</text>
</comment>
<dbReference type="PROSITE" id="PS00031">
    <property type="entry name" value="NUCLEAR_REC_DBD_1"/>
    <property type="match status" value="1"/>
</dbReference>
<dbReference type="Gene3D" id="1.10.565.10">
    <property type="entry name" value="Retinoid X Receptor"/>
    <property type="match status" value="1"/>
</dbReference>
<evidence type="ECO:0000256" key="10">
    <source>
        <dbReference type="ARBA" id="ARBA00023170"/>
    </source>
</evidence>
<dbReference type="GO" id="GO:0000978">
    <property type="term" value="F:RNA polymerase II cis-regulatory region sequence-specific DNA binding"/>
    <property type="evidence" value="ECO:0007669"/>
    <property type="project" value="TreeGrafter"/>
</dbReference>
<keyword evidence="6 12" id="KW-0805">Transcription regulation</keyword>
<dbReference type="PANTHER" id="PTHR24082">
    <property type="entry name" value="NUCLEAR HORMONE RECEPTOR"/>
    <property type="match status" value="1"/>
</dbReference>
<dbReference type="SUPFAM" id="SSF48508">
    <property type="entry name" value="Nuclear receptor ligand-binding domain"/>
    <property type="match status" value="1"/>
</dbReference>
<dbReference type="PANTHER" id="PTHR24082:SF509">
    <property type="entry name" value="NUCLEAR RECEPTOR SUBFAMILY 1, GROUP H, MEMBER 3"/>
    <property type="match status" value="1"/>
</dbReference>
<feature type="compositionally biased region" description="Polar residues" evidence="13">
    <location>
        <begin position="354"/>
        <end position="368"/>
    </location>
</feature>
<dbReference type="GO" id="GO:0045944">
    <property type="term" value="P:positive regulation of transcription by RNA polymerase II"/>
    <property type="evidence" value="ECO:0007669"/>
    <property type="project" value="TreeGrafter"/>
</dbReference>
<dbReference type="GO" id="GO:0008270">
    <property type="term" value="F:zinc ion binding"/>
    <property type="evidence" value="ECO:0007669"/>
    <property type="project" value="UniProtKB-KW"/>
</dbReference>
<dbReference type="InterPro" id="IPR023257">
    <property type="entry name" value="Liver_X_rcpt"/>
</dbReference>
<keyword evidence="3 12" id="KW-0863">Zinc-finger</keyword>
<dbReference type="PRINTS" id="PR00047">
    <property type="entry name" value="STROIDFINGER"/>
</dbReference>
<evidence type="ECO:0000259" key="14">
    <source>
        <dbReference type="PROSITE" id="PS51030"/>
    </source>
</evidence>
<organism evidence="16">
    <name type="scientific">Phallusia mammillata</name>
    <dbReference type="NCBI Taxonomy" id="59560"/>
    <lineage>
        <taxon>Eukaryota</taxon>
        <taxon>Metazoa</taxon>
        <taxon>Chordata</taxon>
        <taxon>Tunicata</taxon>
        <taxon>Ascidiacea</taxon>
        <taxon>Phlebobranchia</taxon>
        <taxon>Ascidiidae</taxon>
        <taxon>Phallusia</taxon>
    </lineage>
</organism>
<evidence type="ECO:0000256" key="2">
    <source>
        <dbReference type="ARBA" id="ARBA00022723"/>
    </source>
</evidence>
<keyword evidence="5" id="KW-0832">Ubl conjugation</keyword>
<dbReference type="InterPro" id="IPR001723">
    <property type="entry name" value="Nuclear_hrmn_rcpt"/>
</dbReference>
<evidence type="ECO:0000256" key="8">
    <source>
        <dbReference type="ARBA" id="ARBA00023159"/>
    </source>
</evidence>
<feature type="region of interest" description="Disordered" evidence="13">
    <location>
        <begin position="451"/>
        <end position="473"/>
    </location>
</feature>
<feature type="region of interest" description="Disordered" evidence="13">
    <location>
        <begin position="1"/>
        <end position="27"/>
    </location>
</feature>
<feature type="domain" description="NR LBD" evidence="15">
    <location>
        <begin position="585"/>
        <end position="819"/>
    </location>
</feature>
<comment type="subcellular location">
    <subcellularLocation>
        <location evidence="12">Nucleus</location>
    </subcellularLocation>
</comment>
<dbReference type="GO" id="GO:0030154">
    <property type="term" value="P:cell differentiation"/>
    <property type="evidence" value="ECO:0007669"/>
    <property type="project" value="TreeGrafter"/>
</dbReference>
<evidence type="ECO:0000256" key="5">
    <source>
        <dbReference type="ARBA" id="ARBA00022843"/>
    </source>
</evidence>
<dbReference type="InterPro" id="IPR001628">
    <property type="entry name" value="Znf_hrmn_rcpt"/>
</dbReference>
<dbReference type="InterPro" id="IPR050234">
    <property type="entry name" value="Nuclear_hormone_rcpt_NR1"/>
</dbReference>
<keyword evidence="2 12" id="KW-0479">Metal-binding</keyword>
<feature type="domain" description="Nuclear receptor" evidence="14">
    <location>
        <begin position="477"/>
        <end position="552"/>
    </location>
</feature>
<dbReference type="InterPro" id="IPR035500">
    <property type="entry name" value="NHR-like_dom_sf"/>
</dbReference>
<name>A0A6F9DN76_9ASCI</name>
<dbReference type="GO" id="GO:0090575">
    <property type="term" value="C:RNA polymerase II transcription regulator complex"/>
    <property type="evidence" value="ECO:0007669"/>
    <property type="project" value="TreeGrafter"/>
</dbReference>
<accession>A0A6F9DN76</accession>
<feature type="compositionally biased region" description="Polar residues" evidence="13">
    <location>
        <begin position="1"/>
        <end position="10"/>
    </location>
</feature>
<evidence type="ECO:0000256" key="11">
    <source>
        <dbReference type="ARBA" id="ARBA00023242"/>
    </source>
</evidence>
<dbReference type="FunFam" id="3.30.50.10:FF:000030">
    <property type="entry name" value="Nuclear Hormone Receptor family"/>
    <property type="match status" value="1"/>
</dbReference>
<evidence type="ECO:0000256" key="4">
    <source>
        <dbReference type="ARBA" id="ARBA00022833"/>
    </source>
</evidence>
<evidence type="ECO:0000256" key="1">
    <source>
        <dbReference type="ARBA" id="ARBA00005993"/>
    </source>
</evidence>
<sequence length="819" mass="88836">MSEQSNNISPQQTSTTDQNNNNKVNLSTISHGLPAANAGVMTMPLAMSLSGLSSLPLALCAMNGAANIGNGGLLQAATNIVNQPSSVQPGGLFLLNLAGNTNMGLSQLIPQLQQQQAIQPQGINPLLLGQNGIGLSAVRSPHAVIAPQTQQSIPQVVSTASPIQLPVATANNQQSPATAFMLVPIQQVPVAQATNPSPAQTTPVAQLLTQTPSIPVVVPSPAQQTVSDVQQQNPSTAQTASHTVAHSLLSSVTSNNIPQLTTALSANSKLAASLASAGGQHEMRQTIADYSEAALNFLGLASQLGARTPTPAAPAGSFPSNPIHDPHISSTIQTVVSTPDDVVQHSTTTQCFSQTQDQFKASRVTSPRISAEGNPVEKSPTSETQTFKPGSVPSTPVQVTDGTDVNISTPTCNNPNTRDSSCEKSSGDVPMQSTEAFRTWSFGLDEFLSSPASSEHGDKTRVREKRKKGPAPKLDGHEVCSICTDKASGYHYGVLTCEGCKGFFRRSIIKGSDYKCKAEGKCEMDAFSRRKCQKCRLERCRAAGMKDESVLSEVRAKRIKKEKDFSSPFQNVSFDGEPIPTLTSHQRNLVEMLQANESRFQWPTQENVAKVTPWVDSGDEHRCRASRFAHFTELAILIVQLVVEFTKQLPGFMSVSREDQIVLLKACTIEVMLLRAAKQFDKKSKAINFLNGKFYDRSSFYRAGIQVEFVDPIFDFCHSMAKLGLDEAEYALLAAINTFSADRPNIKDIEKVEALQDSYVELLRVYLKIHHPSDPLMFPRTLMKLVELRSLNNYHSEQMFALKVQDKQLPPLLAEIWDM</sequence>
<dbReference type="SMART" id="SM00399">
    <property type="entry name" value="ZnF_C4"/>
    <property type="match status" value="1"/>
</dbReference>
<dbReference type="InterPro" id="IPR000536">
    <property type="entry name" value="Nucl_hrmn_rcpt_lig-bd"/>
</dbReference>
<dbReference type="SUPFAM" id="SSF57716">
    <property type="entry name" value="Glucocorticoid receptor-like (DNA-binding domain)"/>
    <property type="match status" value="1"/>
</dbReference>
<evidence type="ECO:0000256" key="6">
    <source>
        <dbReference type="ARBA" id="ARBA00023015"/>
    </source>
</evidence>
<evidence type="ECO:0000256" key="13">
    <source>
        <dbReference type="SAM" id="MobiDB-lite"/>
    </source>
</evidence>
<dbReference type="Pfam" id="PF00105">
    <property type="entry name" value="zf-C4"/>
    <property type="match status" value="1"/>
</dbReference>